<gene>
    <name evidence="1" type="ORF">PoB_000986300</name>
</gene>
<dbReference type="Proteomes" id="UP000735302">
    <property type="component" value="Unassembled WGS sequence"/>
</dbReference>
<evidence type="ECO:0000313" key="2">
    <source>
        <dbReference type="Proteomes" id="UP000735302"/>
    </source>
</evidence>
<name>A0AAV3YLF7_9GAST</name>
<keyword evidence="2" id="KW-1185">Reference proteome</keyword>
<protein>
    <recommendedName>
        <fullName evidence="3">Protein DPCD</fullName>
    </recommendedName>
</protein>
<reference evidence="1 2" key="1">
    <citation type="journal article" date="2021" name="Elife">
        <title>Chloroplast acquisition without the gene transfer in kleptoplastic sea slugs, Plakobranchus ocellatus.</title>
        <authorList>
            <person name="Maeda T."/>
            <person name="Takahashi S."/>
            <person name="Yoshida T."/>
            <person name="Shimamura S."/>
            <person name="Takaki Y."/>
            <person name="Nagai Y."/>
            <person name="Toyoda A."/>
            <person name="Suzuki Y."/>
            <person name="Arimoto A."/>
            <person name="Ishii H."/>
            <person name="Satoh N."/>
            <person name="Nishiyama T."/>
            <person name="Hasebe M."/>
            <person name="Maruyama T."/>
            <person name="Minagawa J."/>
            <person name="Obokata J."/>
            <person name="Shigenobu S."/>
        </authorList>
    </citation>
    <scope>NUCLEOTIDE SEQUENCE [LARGE SCALE GENOMIC DNA]</scope>
</reference>
<comment type="caution">
    <text evidence="1">The sequence shown here is derived from an EMBL/GenBank/DDBJ whole genome shotgun (WGS) entry which is preliminary data.</text>
</comment>
<evidence type="ECO:0000313" key="1">
    <source>
        <dbReference type="EMBL" id="GFN83357.1"/>
    </source>
</evidence>
<organism evidence="1 2">
    <name type="scientific">Plakobranchus ocellatus</name>
    <dbReference type="NCBI Taxonomy" id="259542"/>
    <lineage>
        <taxon>Eukaryota</taxon>
        <taxon>Metazoa</taxon>
        <taxon>Spiralia</taxon>
        <taxon>Lophotrochozoa</taxon>
        <taxon>Mollusca</taxon>
        <taxon>Gastropoda</taxon>
        <taxon>Heterobranchia</taxon>
        <taxon>Euthyneura</taxon>
        <taxon>Panpulmonata</taxon>
        <taxon>Sacoglossa</taxon>
        <taxon>Placobranchoidea</taxon>
        <taxon>Plakobranchidae</taxon>
        <taxon>Plakobranchus</taxon>
    </lineage>
</organism>
<sequence>MDGHMQQVAPGRHPTPARKINYQSNIKNNNKECVYTASKWKIRKCYKRNGQDKTQHPWAYREIRFHVTSQHSCMLSSQWRSRISCEIRQESAEPDISLFNYRAKLNDDRKHGSISLPVLKTRDPVLIKLDNDGKWEDQGTVFAGDPENRTHLINSPAVVLRRNRKYLEVCQPAEVCQPMVVPRQATMMGDQINIPQQCQHHRLHNLHLHPSQLTLTLDPAVVTSQGNLHFQDEEGKITT</sequence>
<proteinExistence type="predicted"/>
<dbReference type="EMBL" id="BLXT01001169">
    <property type="protein sequence ID" value="GFN83357.1"/>
    <property type="molecule type" value="Genomic_DNA"/>
</dbReference>
<accession>A0AAV3YLF7</accession>
<dbReference type="AlphaFoldDB" id="A0AAV3YLF7"/>
<evidence type="ECO:0008006" key="3">
    <source>
        <dbReference type="Google" id="ProtNLM"/>
    </source>
</evidence>